<comment type="caution">
    <text evidence="5">The sequence shown here is derived from an EMBL/GenBank/DDBJ whole genome shotgun (WGS) entry which is preliminary data.</text>
</comment>
<evidence type="ECO:0000256" key="1">
    <source>
        <dbReference type="ARBA" id="ARBA00024353"/>
    </source>
</evidence>
<dbReference type="Gene3D" id="1.10.10.1320">
    <property type="entry name" value="Anti-sigma factor, zinc-finger domain"/>
    <property type="match status" value="1"/>
</dbReference>
<protein>
    <recommendedName>
        <fullName evidence="2">Anti-sigma-W factor RsiW</fullName>
    </recommendedName>
</protein>
<keyword evidence="6" id="KW-1185">Reference proteome</keyword>
<feature type="transmembrane region" description="Helical" evidence="3">
    <location>
        <begin position="75"/>
        <end position="97"/>
    </location>
</feature>
<evidence type="ECO:0000313" key="6">
    <source>
        <dbReference type="Proteomes" id="UP001597191"/>
    </source>
</evidence>
<keyword evidence="3" id="KW-0472">Membrane</keyword>
<dbReference type="Proteomes" id="UP001597191">
    <property type="component" value="Unassembled WGS sequence"/>
</dbReference>
<dbReference type="EMBL" id="JBHTOH010000026">
    <property type="protein sequence ID" value="MFD1410868.1"/>
    <property type="molecule type" value="Genomic_DNA"/>
</dbReference>
<dbReference type="InterPro" id="IPR041916">
    <property type="entry name" value="Anti_sigma_zinc_sf"/>
</dbReference>
<keyword evidence="3" id="KW-1133">Transmembrane helix</keyword>
<sequence>MKMNNHDIIKDLIPGYLDNVISTSSRKLIETHLQSCPSCQKYLQAMKAELTTPAQLNLKQINPLKKIKQRTHHKVILGILITIVIMVAGYFGLALYAHSFPAASQQITQSVQKNGQTVTLTFQSDQATAKKLNLMALDQGDNNDEDGFQPVIDVRFSRPLPWNRNKNQQAQVSFNFLSPYQIRGNNGQPYPLEENDIVTINYKNKRQRIRLIDLYQSAETN</sequence>
<organism evidence="5 6">
    <name type="scientific">Lapidilactobacillus gannanensis</name>
    <dbReference type="NCBI Taxonomy" id="2486002"/>
    <lineage>
        <taxon>Bacteria</taxon>
        <taxon>Bacillati</taxon>
        <taxon>Bacillota</taxon>
        <taxon>Bacilli</taxon>
        <taxon>Lactobacillales</taxon>
        <taxon>Lactobacillaceae</taxon>
        <taxon>Lapidilactobacillus</taxon>
    </lineage>
</organism>
<proteinExistence type="inferred from homology"/>
<dbReference type="RefSeq" id="WP_125650873.1">
    <property type="nucleotide sequence ID" value="NZ_JBHTOH010000026.1"/>
</dbReference>
<name>A0ABW4BNM4_9LACO</name>
<reference evidence="6" key="1">
    <citation type="journal article" date="2019" name="Int. J. Syst. Evol. Microbiol.">
        <title>The Global Catalogue of Microorganisms (GCM) 10K type strain sequencing project: providing services to taxonomists for standard genome sequencing and annotation.</title>
        <authorList>
            <consortium name="The Broad Institute Genomics Platform"/>
            <consortium name="The Broad Institute Genome Sequencing Center for Infectious Disease"/>
            <person name="Wu L."/>
            <person name="Ma J."/>
        </authorList>
    </citation>
    <scope>NUCLEOTIDE SEQUENCE [LARGE SCALE GENOMIC DNA]</scope>
    <source>
        <strain evidence="6">CCM 8937</strain>
    </source>
</reference>
<accession>A0ABW4BNM4</accession>
<evidence type="ECO:0000313" key="5">
    <source>
        <dbReference type="EMBL" id="MFD1410868.1"/>
    </source>
</evidence>
<gene>
    <name evidence="5" type="ORF">ACFQ4R_04470</name>
</gene>
<evidence type="ECO:0000256" key="3">
    <source>
        <dbReference type="SAM" id="Phobius"/>
    </source>
</evidence>
<dbReference type="Pfam" id="PF13490">
    <property type="entry name" value="zf-HC2"/>
    <property type="match status" value="1"/>
</dbReference>
<evidence type="ECO:0000256" key="2">
    <source>
        <dbReference type="ARBA" id="ARBA00024438"/>
    </source>
</evidence>
<keyword evidence="3" id="KW-0812">Transmembrane</keyword>
<feature type="domain" description="Putative zinc-finger" evidence="4">
    <location>
        <begin position="9"/>
        <end position="40"/>
    </location>
</feature>
<comment type="similarity">
    <text evidence="1">Belongs to the zinc-associated anti-sigma factor (ZAS) superfamily. Anti-sigma-W factor family.</text>
</comment>
<dbReference type="InterPro" id="IPR027383">
    <property type="entry name" value="Znf_put"/>
</dbReference>
<evidence type="ECO:0000259" key="4">
    <source>
        <dbReference type="Pfam" id="PF13490"/>
    </source>
</evidence>